<sequence>MKTLFALALGTMSCAAWAQTPATNPMPDGSHDMYVGLGAIAAPRWQGAESSKVSALPVLQIQWSTGLFISGMSAGIHLSQNPTLEFGPLVAIQPRRDESGLATGVGGTGGFSGDVSTAGPPSVIVGTRNRLAGMNPIPTRPMGGGFFNYYLAPQWRLTSSILYGAGSERHGGLLDLGVQRLVSPLAQPHKFSFSAGVSVANRAYNQSYFGVTVPEAVVSGRRVYPAAGGLKDAHLGVRWNWALSPEWMLTSNLLATRLLGSASNSPLVERPTNVTVSTAIAYRF</sequence>
<dbReference type="EMBL" id="SPUM01000152">
    <property type="protein sequence ID" value="TFW27315.1"/>
    <property type="molecule type" value="Genomic_DNA"/>
</dbReference>
<evidence type="ECO:0000313" key="8">
    <source>
        <dbReference type="Proteomes" id="UP000297258"/>
    </source>
</evidence>
<name>A0A4Y9SKV1_9BURK</name>
<dbReference type="AlphaFoldDB" id="A0A4Y9SKV1"/>
<dbReference type="GO" id="GO:0009279">
    <property type="term" value="C:cell outer membrane"/>
    <property type="evidence" value="ECO:0007669"/>
    <property type="project" value="UniProtKB-SubCell"/>
</dbReference>
<accession>A0A4Y9SKV1</accession>
<evidence type="ECO:0000313" key="7">
    <source>
        <dbReference type="EMBL" id="TFW27315.1"/>
    </source>
</evidence>
<comment type="similarity">
    <text evidence="2">Belongs to the MipA/OmpV family.</text>
</comment>
<dbReference type="PANTHER" id="PTHR38776">
    <property type="entry name" value="MLTA-INTERACTING PROTEIN-RELATED"/>
    <property type="match status" value="1"/>
</dbReference>
<dbReference type="InterPro" id="IPR010583">
    <property type="entry name" value="MipA"/>
</dbReference>
<comment type="subcellular location">
    <subcellularLocation>
        <location evidence="1">Cell outer membrane</location>
    </subcellularLocation>
</comment>
<evidence type="ECO:0000256" key="4">
    <source>
        <dbReference type="ARBA" id="ARBA00023136"/>
    </source>
</evidence>
<dbReference type="PANTHER" id="PTHR38776:SF1">
    <property type="entry name" value="MLTA-INTERACTING PROTEIN-RELATED"/>
    <property type="match status" value="1"/>
</dbReference>
<feature type="signal peptide" evidence="6">
    <location>
        <begin position="1"/>
        <end position="18"/>
    </location>
</feature>
<dbReference type="Proteomes" id="UP000297258">
    <property type="component" value="Unassembled WGS sequence"/>
</dbReference>
<evidence type="ECO:0000256" key="3">
    <source>
        <dbReference type="ARBA" id="ARBA00022729"/>
    </source>
</evidence>
<reference evidence="7 8" key="1">
    <citation type="submission" date="2019-03" db="EMBL/GenBank/DDBJ databases">
        <title>Draft genome of Massilia hortus sp. nov., a novel bacterial species of the Oxalobacteraceae family.</title>
        <authorList>
            <person name="Peta V."/>
            <person name="Raths R."/>
            <person name="Bucking H."/>
        </authorList>
    </citation>
    <scope>NUCLEOTIDE SEQUENCE [LARGE SCALE GENOMIC DNA]</scope>
    <source>
        <strain evidence="7 8">ONC3</strain>
    </source>
</reference>
<feature type="chain" id="PRO_5021465951" evidence="6">
    <location>
        <begin position="19"/>
        <end position="284"/>
    </location>
</feature>
<evidence type="ECO:0000256" key="5">
    <source>
        <dbReference type="ARBA" id="ARBA00023237"/>
    </source>
</evidence>
<keyword evidence="4" id="KW-0472">Membrane</keyword>
<gene>
    <name evidence="7" type="ORF">E4O92_24320</name>
</gene>
<proteinExistence type="inferred from homology"/>
<evidence type="ECO:0000256" key="2">
    <source>
        <dbReference type="ARBA" id="ARBA00005722"/>
    </source>
</evidence>
<dbReference type="RefSeq" id="WP_135192221.1">
    <property type="nucleotide sequence ID" value="NZ_SPUM01000152.1"/>
</dbReference>
<keyword evidence="5" id="KW-0998">Cell outer membrane</keyword>
<organism evidence="7 8">
    <name type="scientific">Massilia horti</name>
    <dbReference type="NCBI Taxonomy" id="2562153"/>
    <lineage>
        <taxon>Bacteria</taxon>
        <taxon>Pseudomonadati</taxon>
        <taxon>Pseudomonadota</taxon>
        <taxon>Betaproteobacteria</taxon>
        <taxon>Burkholderiales</taxon>
        <taxon>Oxalobacteraceae</taxon>
        <taxon>Telluria group</taxon>
        <taxon>Massilia</taxon>
    </lineage>
</organism>
<comment type="caution">
    <text evidence="7">The sequence shown here is derived from an EMBL/GenBank/DDBJ whole genome shotgun (WGS) entry which is preliminary data.</text>
</comment>
<keyword evidence="8" id="KW-1185">Reference proteome</keyword>
<dbReference type="OrthoDB" id="8585044at2"/>
<keyword evidence="3 6" id="KW-0732">Signal</keyword>
<evidence type="ECO:0000256" key="6">
    <source>
        <dbReference type="SAM" id="SignalP"/>
    </source>
</evidence>
<evidence type="ECO:0000256" key="1">
    <source>
        <dbReference type="ARBA" id="ARBA00004442"/>
    </source>
</evidence>
<protein>
    <submittedName>
        <fullName evidence="7">MipA/OmpV family protein</fullName>
    </submittedName>
</protein>
<dbReference type="Pfam" id="PF06629">
    <property type="entry name" value="MipA"/>
    <property type="match status" value="1"/>
</dbReference>